<proteinExistence type="predicted"/>
<organism evidence="1 2">
    <name type="scientific">Ditylenchus dipsaci</name>
    <dbReference type="NCBI Taxonomy" id="166011"/>
    <lineage>
        <taxon>Eukaryota</taxon>
        <taxon>Metazoa</taxon>
        <taxon>Ecdysozoa</taxon>
        <taxon>Nematoda</taxon>
        <taxon>Chromadorea</taxon>
        <taxon>Rhabditida</taxon>
        <taxon>Tylenchina</taxon>
        <taxon>Tylenchomorpha</taxon>
        <taxon>Sphaerularioidea</taxon>
        <taxon>Anguinidae</taxon>
        <taxon>Anguininae</taxon>
        <taxon>Ditylenchus</taxon>
    </lineage>
</organism>
<keyword evidence="1" id="KW-1185">Reference proteome</keyword>
<protein>
    <submittedName>
        <fullName evidence="2">Uncharacterized protein</fullName>
    </submittedName>
</protein>
<reference evidence="2" key="1">
    <citation type="submission" date="2022-11" db="UniProtKB">
        <authorList>
            <consortium name="WormBaseParasite"/>
        </authorList>
    </citation>
    <scope>IDENTIFICATION</scope>
</reference>
<dbReference type="WBParaSite" id="jg22576">
    <property type="protein sequence ID" value="jg22576"/>
    <property type="gene ID" value="jg22576"/>
</dbReference>
<name>A0A915DSV9_9BILA</name>
<accession>A0A915DSV9</accession>
<dbReference type="Proteomes" id="UP000887574">
    <property type="component" value="Unplaced"/>
</dbReference>
<evidence type="ECO:0000313" key="1">
    <source>
        <dbReference type="Proteomes" id="UP000887574"/>
    </source>
</evidence>
<evidence type="ECO:0000313" key="2">
    <source>
        <dbReference type="WBParaSite" id="jg22576"/>
    </source>
</evidence>
<dbReference type="AlphaFoldDB" id="A0A915DSV9"/>
<sequence length="103" mass="11918">MQESQDDDFDVWLVRKPTKVTLKKISNITFPKKARSSSKLIEMSGRLTKKSSGVTDQLDCGFERLRVQVSYIHSRNANNTKNLRNLEPYAKIRGVLWINYVKS</sequence>